<dbReference type="Gene3D" id="3.30.530.20">
    <property type="match status" value="1"/>
</dbReference>
<comment type="caution">
    <text evidence="1">The sequence shown here is derived from an EMBL/GenBank/DDBJ whole genome shotgun (WGS) entry which is preliminary data.</text>
</comment>
<dbReference type="InterPro" id="IPR019587">
    <property type="entry name" value="Polyketide_cyclase/dehydratase"/>
</dbReference>
<gene>
    <name evidence="1" type="ORF">DCP75_04290</name>
</gene>
<dbReference type="SUPFAM" id="SSF55961">
    <property type="entry name" value="Bet v1-like"/>
    <property type="match status" value="1"/>
</dbReference>
<dbReference type="EMBL" id="DMND01000067">
    <property type="protein sequence ID" value="HAN26934.1"/>
    <property type="molecule type" value="Genomic_DNA"/>
</dbReference>
<accession>A0A3C1KKP6</accession>
<proteinExistence type="predicted"/>
<dbReference type="Pfam" id="PF10604">
    <property type="entry name" value="Polyketide_cyc2"/>
    <property type="match status" value="1"/>
</dbReference>
<dbReference type="Proteomes" id="UP000259273">
    <property type="component" value="Unassembled WGS sequence"/>
</dbReference>
<evidence type="ECO:0000313" key="2">
    <source>
        <dbReference type="Proteomes" id="UP000259273"/>
    </source>
</evidence>
<dbReference type="PANTHER" id="PTHR39332:SF7">
    <property type="entry name" value="SRPBCC FAMILY PROTEIN"/>
    <property type="match status" value="1"/>
</dbReference>
<evidence type="ECO:0000313" key="1">
    <source>
        <dbReference type="EMBL" id="HAN26934.1"/>
    </source>
</evidence>
<name>A0A3C1KKP6_9GAMM</name>
<organism evidence="1 2">
    <name type="scientific">Haliea salexigens</name>
    <dbReference type="NCBI Taxonomy" id="287487"/>
    <lineage>
        <taxon>Bacteria</taxon>
        <taxon>Pseudomonadati</taxon>
        <taxon>Pseudomonadota</taxon>
        <taxon>Gammaproteobacteria</taxon>
        <taxon>Cellvibrionales</taxon>
        <taxon>Halieaceae</taxon>
        <taxon>Haliea</taxon>
    </lineage>
</organism>
<reference evidence="1 2" key="1">
    <citation type="journal article" date="2018" name="Nat. Biotechnol.">
        <title>A standardized bacterial taxonomy based on genome phylogeny substantially revises the tree of life.</title>
        <authorList>
            <person name="Parks D.H."/>
            <person name="Chuvochina M."/>
            <person name="Waite D.W."/>
            <person name="Rinke C."/>
            <person name="Skarshewski A."/>
            <person name="Chaumeil P.A."/>
            <person name="Hugenholtz P."/>
        </authorList>
    </citation>
    <scope>NUCLEOTIDE SEQUENCE [LARGE SCALE GENOMIC DNA]</scope>
    <source>
        <strain evidence="1">UBA9158</strain>
    </source>
</reference>
<dbReference type="STRING" id="1121937.GCA_000423125_00081"/>
<dbReference type="AlphaFoldDB" id="A0A3C1KKP6"/>
<evidence type="ECO:0008006" key="3">
    <source>
        <dbReference type="Google" id="ProtNLM"/>
    </source>
</evidence>
<dbReference type="InterPro" id="IPR023393">
    <property type="entry name" value="START-like_dom_sf"/>
</dbReference>
<dbReference type="CDD" id="cd07821">
    <property type="entry name" value="PYR_PYL_RCAR_like"/>
    <property type="match status" value="1"/>
</dbReference>
<sequence>MMIRVKVERELNAPVDKVWALLEDFGNLNWYPGWTDLEAIGEGPGMTRRIHMEGMEPIDEILEAMDAASRSFSYTIPKMPMPVSEYRAEVSLESLDNGARTLARWNCSAKPEGISETEGQAMLEGIYADMLAKLEVAANA</sequence>
<dbReference type="PANTHER" id="PTHR39332">
    <property type="entry name" value="BLL4707 PROTEIN"/>
    <property type="match status" value="1"/>
</dbReference>
<protein>
    <recommendedName>
        <fullName evidence="3">SRPBCC family protein</fullName>
    </recommendedName>
</protein>